<sequence length="290" mass="32078">MTSIAPKKVIHTTVSATDIRSTLIKHSTSTIDNLVFDKNTGELLGCYTFSDYDPEPIHYPAAANQAQANYITDEDGSPIPLFISVANNNSIATVSALPAPNAQPLTGVKSGKGRKEQVIKNPMHAVFSIAMVEETPIPWLDDYVRGAINTGPGVINGKYSVSPADVTRLLRLPEISVDSASKWLLNHDRNPMSVRQIQRVVEAARVALKGIALYLERHPKILPNLGAEIDFSSFWTSYAPEKKQQGRKEHPKRQEVLRLLEQGEDIKAIARNTGVSRHTIRKWQRELLAA</sequence>
<accession>A0ABT0EBJ5</accession>
<evidence type="ECO:0000313" key="2">
    <source>
        <dbReference type="Proteomes" id="UP001317085"/>
    </source>
</evidence>
<organism evidence="1 2">
    <name type="scientific">Pseudomonas emilianonis</name>
    <dbReference type="NCBI Taxonomy" id="2915812"/>
    <lineage>
        <taxon>Bacteria</taxon>
        <taxon>Pseudomonadati</taxon>
        <taxon>Pseudomonadota</taxon>
        <taxon>Gammaproteobacteria</taxon>
        <taxon>Pseudomonadales</taxon>
        <taxon>Pseudomonadaceae</taxon>
        <taxon>Pseudomonas</taxon>
    </lineage>
</organism>
<dbReference type="EMBL" id="JAKNRV010000005">
    <property type="protein sequence ID" value="MCK1783078.1"/>
    <property type="molecule type" value="Genomic_DNA"/>
</dbReference>
<dbReference type="InterPro" id="IPR009057">
    <property type="entry name" value="Homeodomain-like_sf"/>
</dbReference>
<dbReference type="Pfam" id="PF13384">
    <property type="entry name" value="HTH_23"/>
    <property type="match status" value="1"/>
</dbReference>
<proteinExistence type="predicted"/>
<dbReference type="Proteomes" id="UP001317085">
    <property type="component" value="Unassembled WGS sequence"/>
</dbReference>
<keyword evidence="2" id="KW-1185">Reference proteome</keyword>
<evidence type="ECO:0000313" key="1">
    <source>
        <dbReference type="EMBL" id="MCK1783078.1"/>
    </source>
</evidence>
<comment type="caution">
    <text evidence="1">The sequence shown here is derived from an EMBL/GenBank/DDBJ whole genome shotgun (WGS) entry which is preliminary data.</text>
</comment>
<protein>
    <submittedName>
        <fullName evidence="1">Helix-turn-helix domain-containing protein</fullName>
    </submittedName>
</protein>
<name>A0ABT0EBJ5_9PSED</name>
<dbReference type="Gene3D" id="1.10.10.60">
    <property type="entry name" value="Homeodomain-like"/>
    <property type="match status" value="1"/>
</dbReference>
<dbReference type="SUPFAM" id="SSF46689">
    <property type="entry name" value="Homeodomain-like"/>
    <property type="match status" value="1"/>
</dbReference>
<dbReference type="RefSeq" id="WP_247395820.1">
    <property type="nucleotide sequence ID" value="NZ_JAKNRV010000005.1"/>
</dbReference>
<reference evidence="1 2" key="1">
    <citation type="submission" date="2022-02" db="EMBL/GenBank/DDBJ databases">
        <title>Comparative genomics of the first Antarctic Pseudomonas spp. capable of biotransforming 2,4,6-Trinitrotoluene.</title>
        <authorList>
            <person name="Cabrera M.A."/>
            <person name="Marquez S.L."/>
            <person name="Perez-Donoso J.M."/>
        </authorList>
    </citation>
    <scope>NUCLEOTIDE SEQUENCE [LARGE SCALE GENOMIC DNA]</scope>
    <source>
        <strain evidence="1 2">TNT11</strain>
    </source>
</reference>
<gene>
    <name evidence="1" type="ORF">L9Z73_01465</name>
</gene>